<name>X0SE95_9ZZZZ</name>
<dbReference type="AlphaFoldDB" id="X0SE95"/>
<organism evidence="1">
    <name type="scientific">marine sediment metagenome</name>
    <dbReference type="NCBI Taxonomy" id="412755"/>
    <lineage>
        <taxon>unclassified sequences</taxon>
        <taxon>metagenomes</taxon>
        <taxon>ecological metagenomes</taxon>
    </lineage>
</organism>
<sequence length="80" mass="8714">RAPTDISGILTRTAYAGSATDAAGYFRVCTVQVSSSRAGVAIIDTGSNRLNFYLVEPGKKEFRRVGDPIDLARVFQHPKR</sequence>
<reference evidence="1" key="1">
    <citation type="journal article" date="2014" name="Front. Microbiol.">
        <title>High frequency of phylogenetically diverse reductive dehalogenase-homologous genes in deep subseafloor sedimentary metagenomes.</title>
        <authorList>
            <person name="Kawai M."/>
            <person name="Futagami T."/>
            <person name="Toyoda A."/>
            <person name="Takaki Y."/>
            <person name="Nishi S."/>
            <person name="Hori S."/>
            <person name="Arai W."/>
            <person name="Tsubouchi T."/>
            <person name="Morono Y."/>
            <person name="Uchiyama I."/>
            <person name="Ito T."/>
            <person name="Fujiyama A."/>
            <person name="Inagaki F."/>
            <person name="Takami H."/>
        </authorList>
    </citation>
    <scope>NUCLEOTIDE SEQUENCE</scope>
    <source>
        <strain evidence="1">Expedition CK06-06</strain>
    </source>
</reference>
<comment type="caution">
    <text evidence="1">The sequence shown here is derived from an EMBL/GenBank/DDBJ whole genome shotgun (WGS) entry which is preliminary data.</text>
</comment>
<protein>
    <submittedName>
        <fullName evidence="1">Uncharacterized protein</fullName>
    </submittedName>
</protein>
<evidence type="ECO:0000313" key="1">
    <source>
        <dbReference type="EMBL" id="GAF74212.1"/>
    </source>
</evidence>
<gene>
    <name evidence="1" type="ORF">S01H1_08145</name>
</gene>
<accession>X0SE95</accession>
<dbReference type="EMBL" id="BARS01004179">
    <property type="protein sequence ID" value="GAF74212.1"/>
    <property type="molecule type" value="Genomic_DNA"/>
</dbReference>
<proteinExistence type="predicted"/>
<feature type="non-terminal residue" evidence="1">
    <location>
        <position position="1"/>
    </location>
</feature>